<proteinExistence type="predicted"/>
<dbReference type="EMBL" id="JARK01000752">
    <property type="protein sequence ID" value="EYC35089.1"/>
    <property type="molecule type" value="Genomic_DNA"/>
</dbReference>
<evidence type="ECO:0000313" key="2">
    <source>
        <dbReference type="Proteomes" id="UP000024635"/>
    </source>
</evidence>
<keyword evidence="2" id="KW-1185">Reference proteome</keyword>
<dbReference type="AlphaFoldDB" id="A0A016W5K4"/>
<gene>
    <name evidence="1" type="primary">Acey_s1153.g3702</name>
    <name evidence="1" type="ORF">Y032_1153g3702</name>
</gene>
<protein>
    <submittedName>
        <fullName evidence="1">Uncharacterized protein</fullName>
    </submittedName>
</protein>
<evidence type="ECO:0000313" key="1">
    <source>
        <dbReference type="EMBL" id="EYC35089.1"/>
    </source>
</evidence>
<reference evidence="2" key="1">
    <citation type="journal article" date="2015" name="Nat. Genet.">
        <title>The genome and transcriptome of the zoonotic hookworm Ancylostoma ceylanicum identify infection-specific gene families.</title>
        <authorList>
            <person name="Schwarz E.M."/>
            <person name="Hu Y."/>
            <person name="Antoshechkin I."/>
            <person name="Miller M.M."/>
            <person name="Sternberg P.W."/>
            <person name="Aroian R.V."/>
        </authorList>
    </citation>
    <scope>NUCLEOTIDE SEQUENCE</scope>
    <source>
        <strain evidence="2">HY135</strain>
    </source>
</reference>
<comment type="caution">
    <text evidence="1">The sequence shown here is derived from an EMBL/GenBank/DDBJ whole genome shotgun (WGS) entry which is preliminary data.</text>
</comment>
<dbReference type="Proteomes" id="UP000024635">
    <property type="component" value="Unassembled WGS sequence"/>
</dbReference>
<organism evidence="1 2">
    <name type="scientific">Ancylostoma ceylanicum</name>
    <dbReference type="NCBI Taxonomy" id="53326"/>
    <lineage>
        <taxon>Eukaryota</taxon>
        <taxon>Metazoa</taxon>
        <taxon>Ecdysozoa</taxon>
        <taxon>Nematoda</taxon>
        <taxon>Chromadorea</taxon>
        <taxon>Rhabditida</taxon>
        <taxon>Rhabditina</taxon>
        <taxon>Rhabditomorpha</taxon>
        <taxon>Strongyloidea</taxon>
        <taxon>Ancylostomatidae</taxon>
        <taxon>Ancylostomatinae</taxon>
        <taxon>Ancylostoma</taxon>
    </lineage>
</organism>
<accession>A0A016W5K4</accession>
<sequence length="95" mass="10740">MSVTSCLIIPFVFGCKHRNHFDDPIRKAKTDRLAGSAPPLSYFSVCASAHCTTSFSRRFSCVRGQYRKYPNQLLIDALREPSVNERKCPITEVDS</sequence>
<name>A0A016W5K4_9BILA</name>